<dbReference type="Gene3D" id="3.30.360.10">
    <property type="entry name" value="Dihydrodipicolinate Reductase, domain 2"/>
    <property type="match status" value="1"/>
</dbReference>
<dbReference type="InterPro" id="IPR000683">
    <property type="entry name" value="Gfo/Idh/MocA-like_OxRdtase_N"/>
</dbReference>
<evidence type="ECO:0000313" key="8">
    <source>
        <dbReference type="Proteomes" id="UP000325516"/>
    </source>
</evidence>
<accession>A0A5J6L5T8</accession>
<dbReference type="RefSeq" id="WP_150925400.1">
    <property type="nucleotide sequence ID" value="NZ_CP044232.1"/>
</dbReference>
<sequence length="363" mass="37950">MIPDHRPHVPPGPPGVGLIGAGAIARSAHLPAYARWGIPVVAIASRTASSARALAAEFGVATVHDRVEDLLADPAVAVVDIATGPRGRVDLIAAAVAAGKHVLAQKPLVLEPDEADRLEGVLALASARGIRVAGNMNARWAPPWRVATLLVRAGEIGEIVGVTHLHDKPLPPLAGTPFDDVPHMLVSDYLAHWIDISRCWLEGSRVVSVSAHDSRVPGQPADARNPWQAGIHIAVSSGATAAVRVVGDARTRSGGCPFWIHGTEGTIRGSVLRGSDHVELERGDERVRIDAEGEWFTDGFAGAMGELLTAVAEDREPENAAAHVLVSARLGMAASASAENGGVPERPAGLELTRSAVPEETSR</sequence>
<evidence type="ECO:0000313" key="7">
    <source>
        <dbReference type="EMBL" id="QEW03810.1"/>
    </source>
</evidence>
<dbReference type="PANTHER" id="PTHR43708:SF5">
    <property type="entry name" value="CONSERVED EXPRESSED OXIDOREDUCTASE (EUROFUNG)-RELATED"/>
    <property type="match status" value="1"/>
</dbReference>
<gene>
    <name evidence="7" type="ORF">F6J85_12400</name>
</gene>
<dbReference type="InterPro" id="IPR051317">
    <property type="entry name" value="Gfo/Idh/MocA_oxidoreduct"/>
</dbReference>
<comment type="similarity">
    <text evidence="1">Belongs to the Gfo/Idh/MocA family.</text>
</comment>
<dbReference type="Gene3D" id="3.40.50.720">
    <property type="entry name" value="NAD(P)-binding Rossmann-like Domain"/>
    <property type="match status" value="1"/>
</dbReference>
<dbReference type="SUPFAM" id="SSF55347">
    <property type="entry name" value="Glyceraldehyde-3-phosphate dehydrogenase-like, C-terminal domain"/>
    <property type="match status" value="1"/>
</dbReference>
<dbReference type="GO" id="GO:0016491">
    <property type="term" value="F:oxidoreductase activity"/>
    <property type="evidence" value="ECO:0007669"/>
    <property type="project" value="UniProtKB-KW"/>
</dbReference>
<dbReference type="InterPro" id="IPR055170">
    <property type="entry name" value="GFO_IDH_MocA-like_dom"/>
</dbReference>
<feature type="region of interest" description="Disordered" evidence="4">
    <location>
        <begin position="335"/>
        <end position="363"/>
    </location>
</feature>
<keyword evidence="8" id="KW-1185">Reference proteome</keyword>
<evidence type="ECO:0000256" key="3">
    <source>
        <dbReference type="ARBA" id="ARBA00023027"/>
    </source>
</evidence>
<dbReference type="Proteomes" id="UP000325516">
    <property type="component" value="Chromosome"/>
</dbReference>
<evidence type="ECO:0000256" key="2">
    <source>
        <dbReference type="ARBA" id="ARBA00023002"/>
    </source>
</evidence>
<dbReference type="AlphaFoldDB" id="A0A5J6L5T8"/>
<protein>
    <submittedName>
        <fullName evidence="7">Gfo/Idh/MocA family oxidoreductase</fullName>
    </submittedName>
</protein>
<evidence type="ECO:0000259" key="6">
    <source>
        <dbReference type="Pfam" id="PF22725"/>
    </source>
</evidence>
<dbReference type="Pfam" id="PF01408">
    <property type="entry name" value="GFO_IDH_MocA"/>
    <property type="match status" value="1"/>
</dbReference>
<feature type="domain" description="Gfo/Idh/MocA-like oxidoreductase N-terminal" evidence="5">
    <location>
        <begin position="16"/>
        <end position="118"/>
    </location>
</feature>
<evidence type="ECO:0000259" key="5">
    <source>
        <dbReference type="Pfam" id="PF01408"/>
    </source>
</evidence>
<dbReference type="PANTHER" id="PTHR43708">
    <property type="entry name" value="CONSERVED EXPRESSED OXIDOREDUCTASE (EUROFUNG)"/>
    <property type="match status" value="1"/>
</dbReference>
<dbReference type="InterPro" id="IPR036291">
    <property type="entry name" value="NAD(P)-bd_dom_sf"/>
</dbReference>
<keyword evidence="2" id="KW-0560">Oxidoreductase</keyword>
<evidence type="ECO:0000256" key="1">
    <source>
        <dbReference type="ARBA" id="ARBA00010928"/>
    </source>
</evidence>
<name>A0A5J6L5T8_9MICO</name>
<dbReference type="Pfam" id="PF22725">
    <property type="entry name" value="GFO_IDH_MocA_C3"/>
    <property type="match status" value="1"/>
</dbReference>
<keyword evidence="3" id="KW-0520">NAD</keyword>
<dbReference type="GO" id="GO:0000166">
    <property type="term" value="F:nucleotide binding"/>
    <property type="evidence" value="ECO:0007669"/>
    <property type="project" value="InterPro"/>
</dbReference>
<organism evidence="7 8">
    <name type="scientific">Microbacterium lushaniae</name>
    <dbReference type="NCBI Taxonomy" id="2614639"/>
    <lineage>
        <taxon>Bacteria</taxon>
        <taxon>Bacillati</taxon>
        <taxon>Actinomycetota</taxon>
        <taxon>Actinomycetes</taxon>
        <taxon>Micrococcales</taxon>
        <taxon>Microbacteriaceae</taxon>
        <taxon>Microbacterium</taxon>
    </lineage>
</organism>
<evidence type="ECO:0000256" key="4">
    <source>
        <dbReference type="SAM" id="MobiDB-lite"/>
    </source>
</evidence>
<dbReference type="SUPFAM" id="SSF51735">
    <property type="entry name" value="NAD(P)-binding Rossmann-fold domains"/>
    <property type="match status" value="1"/>
</dbReference>
<dbReference type="KEGG" id="mlz:F6J85_12400"/>
<dbReference type="EMBL" id="CP044232">
    <property type="protein sequence ID" value="QEW03810.1"/>
    <property type="molecule type" value="Genomic_DNA"/>
</dbReference>
<feature type="domain" description="GFO/IDH/MocA-like oxidoreductase" evidence="6">
    <location>
        <begin position="148"/>
        <end position="268"/>
    </location>
</feature>
<proteinExistence type="inferred from homology"/>
<reference evidence="8" key="1">
    <citation type="submission" date="2019-09" db="EMBL/GenBank/DDBJ databases">
        <title>Mumia zhuanghuii sp. nov. isolated from the intestinal contents of plateau pika (Ochotona curzoniae) in the Qinghai-Tibet plateau of China.</title>
        <authorList>
            <person name="Tian Z."/>
        </authorList>
    </citation>
    <scope>NUCLEOTIDE SEQUENCE [LARGE SCALE GENOMIC DNA]</scope>
    <source>
        <strain evidence="8">L-031</strain>
    </source>
</reference>